<name>A0A1E3VQ71_9HYPH</name>
<evidence type="ECO:0000313" key="3">
    <source>
        <dbReference type="EMBL" id="ODR95662.1"/>
    </source>
</evidence>
<dbReference type="InterPro" id="IPR052169">
    <property type="entry name" value="CW_Biosynth-Accessory"/>
</dbReference>
<dbReference type="EMBL" id="LPWE01000010">
    <property type="protein sequence ID" value="ODR95662.1"/>
    <property type="molecule type" value="Genomic_DNA"/>
</dbReference>
<evidence type="ECO:0000256" key="1">
    <source>
        <dbReference type="ARBA" id="ARBA00005662"/>
    </source>
</evidence>
<evidence type="ECO:0000313" key="4">
    <source>
        <dbReference type="Proteomes" id="UP000094172"/>
    </source>
</evidence>
<proteinExistence type="inferred from homology"/>
<keyword evidence="4" id="KW-1185">Reference proteome</keyword>
<evidence type="ECO:0000259" key="2">
    <source>
        <dbReference type="SMART" id="SM00854"/>
    </source>
</evidence>
<comment type="caution">
    <text evidence="3">The sequence shown here is derived from an EMBL/GenBank/DDBJ whole genome shotgun (WGS) entry which is preliminary data.</text>
</comment>
<comment type="similarity">
    <text evidence="1">Belongs to the CapA family.</text>
</comment>
<dbReference type="Proteomes" id="UP000094172">
    <property type="component" value="Unassembled WGS sequence"/>
</dbReference>
<protein>
    <recommendedName>
        <fullName evidence="2">Capsule synthesis protein CapA domain-containing protein</fullName>
    </recommendedName>
</protein>
<feature type="domain" description="Capsule synthesis protein CapA" evidence="2">
    <location>
        <begin position="49"/>
        <end position="313"/>
    </location>
</feature>
<reference evidence="3 4" key="1">
    <citation type="journal article" date="2016" name="Environ. Microbiol.">
        <title>New Methyloceanibacter diversity from North Sea sediments includes methanotroph containing solely the soluble methane monooxygenase.</title>
        <authorList>
            <person name="Vekeman B."/>
            <person name="Kerckhof F.M."/>
            <person name="Cremers G."/>
            <person name="de Vos P."/>
            <person name="Vandamme P."/>
            <person name="Boon N."/>
            <person name="Op den Camp H.J."/>
            <person name="Heylen K."/>
        </authorList>
    </citation>
    <scope>NUCLEOTIDE SEQUENCE [LARGE SCALE GENOMIC DNA]</scope>
    <source>
        <strain evidence="3 4">R-67176</strain>
    </source>
</reference>
<organism evidence="3 4">
    <name type="scientific">Methyloceanibacter stevinii</name>
    <dbReference type="NCBI Taxonomy" id="1774970"/>
    <lineage>
        <taxon>Bacteria</taxon>
        <taxon>Pseudomonadati</taxon>
        <taxon>Pseudomonadota</taxon>
        <taxon>Alphaproteobacteria</taxon>
        <taxon>Hyphomicrobiales</taxon>
        <taxon>Hyphomicrobiaceae</taxon>
        <taxon>Methyloceanibacter</taxon>
    </lineage>
</organism>
<dbReference type="AlphaFoldDB" id="A0A1E3VQ71"/>
<dbReference type="STRING" id="1774970.AUC70_01880"/>
<dbReference type="InterPro" id="IPR019079">
    <property type="entry name" value="Capsule_synth_CapA"/>
</dbReference>
<dbReference type="PANTHER" id="PTHR33393:SF13">
    <property type="entry name" value="PGA BIOSYNTHESIS PROTEIN CAPA"/>
    <property type="match status" value="1"/>
</dbReference>
<gene>
    <name evidence="3" type="ORF">AUC70_01880</name>
</gene>
<dbReference type="InterPro" id="IPR029052">
    <property type="entry name" value="Metallo-depent_PP-like"/>
</dbReference>
<dbReference type="Gene3D" id="3.60.21.10">
    <property type="match status" value="1"/>
</dbReference>
<dbReference type="Pfam" id="PF09587">
    <property type="entry name" value="PGA_cap"/>
    <property type="match status" value="1"/>
</dbReference>
<dbReference type="SUPFAM" id="SSF56300">
    <property type="entry name" value="Metallo-dependent phosphatases"/>
    <property type="match status" value="1"/>
</dbReference>
<dbReference type="SMART" id="SM00854">
    <property type="entry name" value="PGA_cap"/>
    <property type="match status" value="1"/>
</dbReference>
<dbReference type="CDD" id="cd07381">
    <property type="entry name" value="MPP_CapA"/>
    <property type="match status" value="1"/>
</dbReference>
<accession>A0A1E3VQ71</accession>
<dbReference type="PANTHER" id="PTHR33393">
    <property type="entry name" value="POLYGLUTAMINE SYNTHESIS ACCESSORY PROTEIN RV0574C-RELATED"/>
    <property type="match status" value="1"/>
</dbReference>
<sequence>MLLVSLGAGGQARADMRIGPCPSTEYTAAIGGTPKLASAPKPAGPTQLTLVLAGDTGFNPKGAPVDPRGFTKDRRSLTFDESLSGIAGEMDGDVAFLNLETVLTDRNDLPPDMKGQTSPYNFRSHPAGLDALLGTGFNLFSLANNHSMDYGPKGAEETLYHFAIANAARGEGKTIAYAGLGGDFEEATRPGCLDIEGMKLGFAATGIVTGQRAEHRAGDNKPGQAAYRRRGDFEIVVNRLREIPADYRILSVHYGLEGRVVPDKRQIDDWRDFAAREKGIDLIVGHHPHVAQGVERVGDSLIFYGLGNFLHPGTAEMKRFGMCRDYGLMAKVHLAKVEDAWTVGAIEAIPVTDTHVRPARFSPQEGTRRIYALNDLGQRLGDGAGAKGITFTPREDGTGLYCAAGAGELGGKIGALCASWTPAPPIPAQLAPTLASACADKPFYGAGRKKKRKTNSIFGFGQF</sequence>